<dbReference type="Gene3D" id="3.30.300.30">
    <property type="match status" value="1"/>
</dbReference>
<dbReference type="PANTHER" id="PTHR43201">
    <property type="entry name" value="ACYL-COA SYNTHETASE"/>
    <property type="match status" value="1"/>
</dbReference>
<keyword evidence="2" id="KW-0436">Ligase</keyword>
<dbReference type="GO" id="GO:0031956">
    <property type="term" value="F:medium-chain fatty acid-CoA ligase activity"/>
    <property type="evidence" value="ECO:0007669"/>
    <property type="project" value="TreeGrafter"/>
</dbReference>
<dbReference type="Gene3D" id="3.40.50.12780">
    <property type="entry name" value="N-terminal domain of ligase-like"/>
    <property type="match status" value="1"/>
</dbReference>
<dbReference type="InterPro" id="IPR025110">
    <property type="entry name" value="AMP-bd_C"/>
</dbReference>
<organism evidence="5 6">
    <name type="scientific">Streptosporangium carneum</name>
    <dbReference type="NCBI Taxonomy" id="47481"/>
    <lineage>
        <taxon>Bacteria</taxon>
        <taxon>Bacillati</taxon>
        <taxon>Actinomycetota</taxon>
        <taxon>Actinomycetes</taxon>
        <taxon>Streptosporangiales</taxon>
        <taxon>Streptosporangiaceae</taxon>
        <taxon>Streptosporangium</taxon>
    </lineage>
</organism>
<proteinExistence type="inferred from homology"/>
<dbReference type="SUPFAM" id="SSF56801">
    <property type="entry name" value="Acetyl-CoA synthetase-like"/>
    <property type="match status" value="1"/>
</dbReference>
<reference evidence="5" key="1">
    <citation type="journal article" date="2014" name="Int. J. Syst. Evol. Microbiol.">
        <title>Complete genome sequence of Corynebacterium casei LMG S-19264T (=DSM 44701T), isolated from a smear-ripened cheese.</title>
        <authorList>
            <consortium name="US DOE Joint Genome Institute (JGI-PGF)"/>
            <person name="Walter F."/>
            <person name="Albersmeier A."/>
            <person name="Kalinowski J."/>
            <person name="Ruckert C."/>
        </authorList>
    </citation>
    <scope>NUCLEOTIDE SEQUENCE</scope>
    <source>
        <strain evidence="5">VKM Ac-2007</strain>
    </source>
</reference>
<dbReference type="InterPro" id="IPR000873">
    <property type="entry name" value="AMP-dep_synth/lig_dom"/>
</dbReference>
<dbReference type="Pfam" id="PF00501">
    <property type="entry name" value="AMP-binding"/>
    <property type="match status" value="1"/>
</dbReference>
<sequence>MSKNHALTIPGVLERAARDFPHVEAVVDGQVRLTYSELEERVRAAARAFVASGVGRGERIAVWAPNSLRWMVTALGALCAGAVLVPVNTRYKGDEARWLLARSGARMLFVEDGFLGNGYLAMLGVGDSPGDSGGDGEEGGAAADAGSVPGLPDLETVVTFDAGDRPGATGWAEFLSRGALVSEEEALARTASVTPQDVADILFTSGTTGRPKGAMCTHEQNVRTYEAWCGRTGVAAGDRYLIVNPLFHCFGYKAGVLACLMRGATMVLQPVFEVEETMRLVEAERITVLPGAPTVYTSMLDAPRSPRFDLSSLRLAVTGSSIVPIALVRRMRAELFPQVVTAYGLTESCGTVTACSVEDDDVTVAATSGRPIEGVEVKVADGHGEPVPAGEIGEILVRGYNVMLGYLDDERATAEAVRDGWLLTGDLGRLDDRGNLTITGRSKDMFVVGGFNVYPAEIEQVLAQHEGVSEAAVVGIPDERLGEVGRAYVVARPGAALTAQTLVEYCRGRLANFKVPREVVILDDFPRNASGKIQKTQLPKT</sequence>
<accession>A0A9W6HY93</accession>
<feature type="domain" description="AMP-dependent synthetase/ligase" evidence="3">
    <location>
        <begin position="13"/>
        <end position="407"/>
    </location>
</feature>
<dbReference type="InterPro" id="IPR045851">
    <property type="entry name" value="AMP-bd_C_sf"/>
</dbReference>
<dbReference type="InterPro" id="IPR042099">
    <property type="entry name" value="ANL_N_sf"/>
</dbReference>
<feature type="domain" description="AMP-binding enzyme C-terminal" evidence="4">
    <location>
        <begin position="457"/>
        <end position="532"/>
    </location>
</feature>
<protein>
    <submittedName>
        <fullName evidence="5">Acyl-CoA synthetase</fullName>
    </submittedName>
</protein>
<reference evidence="5" key="2">
    <citation type="submission" date="2023-01" db="EMBL/GenBank/DDBJ databases">
        <authorList>
            <person name="Sun Q."/>
            <person name="Evtushenko L."/>
        </authorList>
    </citation>
    <scope>NUCLEOTIDE SEQUENCE</scope>
    <source>
        <strain evidence="5">VKM Ac-2007</strain>
    </source>
</reference>
<dbReference type="PROSITE" id="PS00455">
    <property type="entry name" value="AMP_BINDING"/>
    <property type="match status" value="1"/>
</dbReference>
<dbReference type="PANTHER" id="PTHR43201:SF5">
    <property type="entry name" value="MEDIUM-CHAIN ACYL-COA LIGASE ACSF2, MITOCHONDRIAL"/>
    <property type="match status" value="1"/>
</dbReference>
<dbReference type="Pfam" id="PF13193">
    <property type="entry name" value="AMP-binding_C"/>
    <property type="match status" value="1"/>
</dbReference>
<gene>
    <name evidence="5" type="ORF">GCM10017600_19550</name>
</gene>
<dbReference type="AlphaFoldDB" id="A0A9W6HY93"/>
<comment type="similarity">
    <text evidence="1">Belongs to the ATP-dependent AMP-binding enzyme family.</text>
</comment>
<evidence type="ECO:0000313" key="5">
    <source>
        <dbReference type="EMBL" id="GLK08550.1"/>
    </source>
</evidence>
<dbReference type="GO" id="GO:0006631">
    <property type="term" value="P:fatty acid metabolic process"/>
    <property type="evidence" value="ECO:0007669"/>
    <property type="project" value="TreeGrafter"/>
</dbReference>
<dbReference type="FunFam" id="3.30.300.30:FF:000008">
    <property type="entry name" value="2,3-dihydroxybenzoate-AMP ligase"/>
    <property type="match status" value="1"/>
</dbReference>
<evidence type="ECO:0000313" key="6">
    <source>
        <dbReference type="Proteomes" id="UP001143474"/>
    </source>
</evidence>
<evidence type="ECO:0000259" key="3">
    <source>
        <dbReference type="Pfam" id="PF00501"/>
    </source>
</evidence>
<name>A0A9W6HY93_9ACTN</name>
<dbReference type="RefSeq" id="WP_271217054.1">
    <property type="nucleotide sequence ID" value="NZ_BAAAVD010000059.1"/>
</dbReference>
<dbReference type="InterPro" id="IPR020845">
    <property type="entry name" value="AMP-binding_CS"/>
</dbReference>
<dbReference type="Proteomes" id="UP001143474">
    <property type="component" value="Unassembled WGS sequence"/>
</dbReference>
<evidence type="ECO:0000259" key="4">
    <source>
        <dbReference type="Pfam" id="PF13193"/>
    </source>
</evidence>
<evidence type="ECO:0000256" key="1">
    <source>
        <dbReference type="ARBA" id="ARBA00006432"/>
    </source>
</evidence>
<comment type="caution">
    <text evidence="5">The sequence shown here is derived from an EMBL/GenBank/DDBJ whole genome shotgun (WGS) entry which is preliminary data.</text>
</comment>
<dbReference type="EMBL" id="BSEV01000003">
    <property type="protein sequence ID" value="GLK08550.1"/>
    <property type="molecule type" value="Genomic_DNA"/>
</dbReference>
<keyword evidence="6" id="KW-1185">Reference proteome</keyword>
<evidence type="ECO:0000256" key="2">
    <source>
        <dbReference type="ARBA" id="ARBA00022598"/>
    </source>
</evidence>